<dbReference type="EMBL" id="CH473947">
    <property type="protein sequence ID" value="EDM03094.1"/>
    <property type="molecule type" value="Genomic_DNA"/>
</dbReference>
<evidence type="ECO:0000313" key="2">
    <source>
        <dbReference type="Proteomes" id="UP000234681"/>
    </source>
</evidence>
<gene>
    <name evidence="1" type="ORF">rCG_61694</name>
</gene>
<accession>A6HAN9</accession>
<protein>
    <submittedName>
        <fullName evidence="1">RCG61694</fullName>
    </submittedName>
</protein>
<evidence type="ECO:0000313" key="1">
    <source>
        <dbReference type="EMBL" id="EDM03094.1"/>
    </source>
</evidence>
<reference evidence="2" key="1">
    <citation type="submission" date="2005-09" db="EMBL/GenBank/DDBJ databases">
        <authorList>
            <person name="Mural R.J."/>
            <person name="Li P.W."/>
            <person name="Adams M.D."/>
            <person name="Amanatides P.G."/>
            <person name="Baden-Tillson H."/>
            <person name="Barnstead M."/>
            <person name="Chin S.H."/>
            <person name="Dew I."/>
            <person name="Evans C.A."/>
            <person name="Ferriera S."/>
            <person name="Flanigan M."/>
            <person name="Fosler C."/>
            <person name="Glodek A."/>
            <person name="Gu Z."/>
            <person name="Holt R.A."/>
            <person name="Jennings D."/>
            <person name="Kraft C.L."/>
            <person name="Lu F."/>
            <person name="Nguyen T."/>
            <person name="Nusskern D.R."/>
            <person name="Pfannkoch C.M."/>
            <person name="Sitter C."/>
            <person name="Sutton G.G."/>
            <person name="Venter J.C."/>
            <person name="Wang Z."/>
            <person name="Woodage T."/>
            <person name="Zheng X.H."/>
            <person name="Zhong F."/>
        </authorList>
    </citation>
    <scope>NUCLEOTIDE SEQUENCE [LARGE SCALE GENOMIC DNA]</scope>
    <source>
        <strain>BN</strain>
        <strain evidence="2">Sprague-Dawley</strain>
    </source>
</reference>
<sequence length="46" mass="5085">MPSLLRVPHLSSTYQSPSSDLGFSRCALSPFVFSSWFCIVFKGTIS</sequence>
<dbReference type="Proteomes" id="UP000234681">
    <property type="component" value="Chromosome 6"/>
</dbReference>
<name>A6HAN9_RAT</name>
<proteinExistence type="predicted"/>
<organism evidence="1 2">
    <name type="scientific">Rattus norvegicus</name>
    <name type="common">Rat</name>
    <dbReference type="NCBI Taxonomy" id="10116"/>
    <lineage>
        <taxon>Eukaryota</taxon>
        <taxon>Metazoa</taxon>
        <taxon>Chordata</taxon>
        <taxon>Craniata</taxon>
        <taxon>Vertebrata</taxon>
        <taxon>Euteleostomi</taxon>
        <taxon>Mammalia</taxon>
        <taxon>Eutheria</taxon>
        <taxon>Euarchontoglires</taxon>
        <taxon>Glires</taxon>
        <taxon>Rodentia</taxon>
        <taxon>Myomorpha</taxon>
        <taxon>Muroidea</taxon>
        <taxon>Muridae</taxon>
        <taxon>Murinae</taxon>
        <taxon>Rattus</taxon>
    </lineage>
</organism>
<dbReference type="AlphaFoldDB" id="A6HAN9"/>